<evidence type="ECO:0000313" key="2">
    <source>
        <dbReference type="Proteomes" id="UP001150924"/>
    </source>
</evidence>
<dbReference type="RefSeq" id="WP_267771997.1">
    <property type="nucleotide sequence ID" value="NZ_JAPNKE010000002.1"/>
</dbReference>
<sequence>MPSTTDFDEFITWQNLGRDDYEEIEDLYRTVQERESSVYSFERTNAGQMLVKSNSGHTLVLASEAARTAFCRYLEKTFASDHHGDIEMWAGFERAMANPNA</sequence>
<name>A0A9X3F0U3_9BACT</name>
<protein>
    <submittedName>
        <fullName evidence="1">Uncharacterized protein</fullName>
    </submittedName>
</protein>
<reference evidence="1" key="1">
    <citation type="submission" date="2022-11" db="EMBL/GenBank/DDBJ databases">
        <title>Minimal conservation of predation-associated metabolite biosynthetic gene clusters underscores biosynthetic potential of Myxococcota including descriptions for ten novel species: Archangium lansinium sp. nov., Myxococcus landrumus sp. nov., Nannocystis bai.</title>
        <authorList>
            <person name="Ahearne A."/>
            <person name="Stevens C."/>
            <person name="Phillips K."/>
        </authorList>
    </citation>
    <scope>NUCLEOTIDE SEQUENCE</scope>
    <source>
        <strain evidence="1">Na p29</strain>
    </source>
</reference>
<evidence type="ECO:0000313" key="1">
    <source>
        <dbReference type="EMBL" id="MCY1009333.1"/>
    </source>
</evidence>
<gene>
    <name evidence="1" type="ORF">OV079_27965</name>
</gene>
<organism evidence="1 2">
    <name type="scientific">Nannocystis pusilla</name>
    <dbReference type="NCBI Taxonomy" id="889268"/>
    <lineage>
        <taxon>Bacteria</taxon>
        <taxon>Pseudomonadati</taxon>
        <taxon>Myxococcota</taxon>
        <taxon>Polyangia</taxon>
        <taxon>Nannocystales</taxon>
        <taxon>Nannocystaceae</taxon>
        <taxon>Nannocystis</taxon>
    </lineage>
</organism>
<dbReference type="Proteomes" id="UP001150924">
    <property type="component" value="Unassembled WGS sequence"/>
</dbReference>
<comment type="caution">
    <text evidence="1">The sequence shown here is derived from an EMBL/GenBank/DDBJ whole genome shotgun (WGS) entry which is preliminary data.</text>
</comment>
<dbReference type="AlphaFoldDB" id="A0A9X3F0U3"/>
<dbReference type="EMBL" id="JAPNKE010000002">
    <property type="protein sequence ID" value="MCY1009333.1"/>
    <property type="molecule type" value="Genomic_DNA"/>
</dbReference>
<proteinExistence type="predicted"/>
<keyword evidence="2" id="KW-1185">Reference proteome</keyword>
<accession>A0A9X3F0U3</accession>